<comment type="caution">
    <text evidence="5">The sequence shown here is derived from an EMBL/GenBank/DDBJ whole genome shotgun (WGS) entry which is preliminary data.</text>
</comment>
<feature type="region of interest" description="Disordered" evidence="1">
    <location>
        <begin position="388"/>
        <end position="428"/>
    </location>
</feature>
<dbReference type="SMART" id="SM00664">
    <property type="entry name" value="DoH"/>
    <property type="match status" value="1"/>
</dbReference>
<gene>
    <name evidence="5" type="ORF">DHEL01_v200836</name>
</gene>
<evidence type="ECO:0000259" key="4">
    <source>
        <dbReference type="PROSITE" id="PS50836"/>
    </source>
</evidence>
<keyword evidence="2" id="KW-0812">Transmembrane</keyword>
<dbReference type="PROSITE" id="PS50836">
    <property type="entry name" value="DOMON"/>
    <property type="match status" value="1"/>
</dbReference>
<feature type="signal peptide" evidence="3">
    <location>
        <begin position="1"/>
        <end position="23"/>
    </location>
</feature>
<dbReference type="Pfam" id="PF16010">
    <property type="entry name" value="CDH-cyt"/>
    <property type="match status" value="1"/>
</dbReference>
<name>A0A2P5IE29_DIAHE</name>
<dbReference type="OrthoDB" id="19261at2759"/>
<feature type="chain" id="PRO_5015173244" description="DOMON domain-containing protein" evidence="3">
    <location>
        <begin position="24"/>
        <end position="428"/>
    </location>
</feature>
<dbReference type="CDD" id="cd08760">
    <property type="entry name" value="Cyt_b561_FRRS1_like"/>
    <property type="match status" value="1"/>
</dbReference>
<accession>A0A2P5IE29</accession>
<dbReference type="Proteomes" id="UP000094444">
    <property type="component" value="Unassembled WGS sequence"/>
</dbReference>
<keyword evidence="3" id="KW-0732">Signal</keyword>
<dbReference type="EMBL" id="MAVT02000034">
    <property type="protein sequence ID" value="POS80749.1"/>
    <property type="molecule type" value="Genomic_DNA"/>
</dbReference>
<organism evidence="5 6">
    <name type="scientific">Diaporthe helianthi</name>
    <dbReference type="NCBI Taxonomy" id="158607"/>
    <lineage>
        <taxon>Eukaryota</taxon>
        <taxon>Fungi</taxon>
        <taxon>Dikarya</taxon>
        <taxon>Ascomycota</taxon>
        <taxon>Pezizomycotina</taxon>
        <taxon>Sordariomycetes</taxon>
        <taxon>Sordariomycetidae</taxon>
        <taxon>Diaporthales</taxon>
        <taxon>Diaporthaceae</taxon>
        <taxon>Diaporthe</taxon>
    </lineage>
</organism>
<feature type="domain" description="DOMON" evidence="4">
    <location>
        <begin position="36"/>
        <end position="158"/>
    </location>
</feature>
<evidence type="ECO:0000256" key="1">
    <source>
        <dbReference type="SAM" id="MobiDB-lite"/>
    </source>
</evidence>
<dbReference type="AlphaFoldDB" id="A0A2P5IE29"/>
<sequence>MPSYFELAAAAAVLSTAATTASAAAVSYCASGSICYQVGVPSTTASSGSGNIYFQISAPTTYEWVALGTGSQMRGANIFIMYQDGQGNVTVSPRPGTGHQQPQYDEATASQITLLAGSGVNGDTMVANVQCANCQSWSGGTLDVASSGSSWIGAWKEGTSLASTSPSQPISYHDAHSGFNLDLSQASIESDSNPFVGAAATAPTPSSGSTGSSGSTTVRPSQTVIWAHGLGMAIAFAVLYPLGSAVMPLFGKWYIHSGWQMVTWLLMWACFGLGVYGAQQRNMLFTNTHVQLGTVVVCVLAIQPALGFIHHSQFVKTGSRGVFSHAHIWWGRIWLVLGVINGGLGLQLSGAKNSLVIAYSVISVIMYLVYAVVKSLVSFRSRRKRSNGSLEGRKVSGTGSGYAEQADDVNLNSYPGQQQQQQYTEHGK</sequence>
<dbReference type="Gene3D" id="2.60.40.1210">
    <property type="entry name" value="Cellobiose dehydrogenase, cytochrome domain"/>
    <property type="match status" value="1"/>
</dbReference>
<feature type="transmembrane region" description="Helical" evidence="2">
    <location>
        <begin position="290"/>
        <end position="309"/>
    </location>
</feature>
<keyword evidence="2" id="KW-1133">Transmembrane helix</keyword>
<feature type="transmembrane region" description="Helical" evidence="2">
    <location>
        <begin position="262"/>
        <end position="278"/>
    </location>
</feature>
<keyword evidence="2" id="KW-0472">Membrane</keyword>
<dbReference type="STRING" id="158607.A0A2P5IE29"/>
<reference evidence="5" key="1">
    <citation type="submission" date="2017-09" db="EMBL/GenBank/DDBJ databases">
        <title>Polyketide synthases of a Diaporthe helianthi virulent isolate.</title>
        <authorList>
            <person name="Baroncelli R."/>
        </authorList>
    </citation>
    <scope>NUCLEOTIDE SEQUENCE [LARGE SCALE GENOMIC DNA]</scope>
    <source>
        <strain evidence="5">7/96</strain>
    </source>
</reference>
<dbReference type="SUPFAM" id="SSF49344">
    <property type="entry name" value="CBD9-like"/>
    <property type="match status" value="1"/>
</dbReference>
<dbReference type="InterPro" id="IPR005018">
    <property type="entry name" value="DOMON_domain"/>
</dbReference>
<dbReference type="InterPro" id="IPR015920">
    <property type="entry name" value="Cellobiose_DH-like_cyt"/>
</dbReference>
<dbReference type="CDD" id="cd09630">
    <property type="entry name" value="CDH_like_cytochrome"/>
    <property type="match status" value="1"/>
</dbReference>
<feature type="transmembrane region" description="Helical" evidence="2">
    <location>
        <begin position="225"/>
        <end position="250"/>
    </location>
</feature>
<protein>
    <recommendedName>
        <fullName evidence="4">DOMON domain-containing protein</fullName>
    </recommendedName>
</protein>
<dbReference type="PANTHER" id="PTHR47797">
    <property type="entry name" value="DEHYDROGENASE, PUTATIVE (AFU_ORTHOLOGUE AFUA_8G05805)-RELATED"/>
    <property type="match status" value="1"/>
</dbReference>
<feature type="compositionally biased region" description="Low complexity" evidence="1">
    <location>
        <begin position="197"/>
        <end position="217"/>
    </location>
</feature>
<evidence type="ECO:0000256" key="2">
    <source>
        <dbReference type="SAM" id="Phobius"/>
    </source>
</evidence>
<evidence type="ECO:0000313" key="6">
    <source>
        <dbReference type="Proteomes" id="UP000094444"/>
    </source>
</evidence>
<dbReference type="PANTHER" id="PTHR47797:SF4">
    <property type="entry name" value="DOMON DOMAIN-CONTAINING PROTEIN"/>
    <property type="match status" value="1"/>
</dbReference>
<dbReference type="InParanoid" id="A0A2P5IE29"/>
<feature type="transmembrane region" description="Helical" evidence="2">
    <location>
        <begin position="329"/>
        <end position="350"/>
    </location>
</feature>
<dbReference type="InterPro" id="IPR018825">
    <property type="entry name" value="DUF2427"/>
</dbReference>
<feature type="transmembrane region" description="Helical" evidence="2">
    <location>
        <begin position="356"/>
        <end position="377"/>
    </location>
</feature>
<feature type="region of interest" description="Disordered" evidence="1">
    <location>
        <begin position="194"/>
        <end position="217"/>
    </location>
</feature>
<proteinExistence type="predicted"/>
<dbReference type="Pfam" id="PF10348">
    <property type="entry name" value="DUF2427"/>
    <property type="match status" value="1"/>
</dbReference>
<evidence type="ECO:0000313" key="5">
    <source>
        <dbReference type="EMBL" id="POS80749.1"/>
    </source>
</evidence>
<evidence type="ECO:0000256" key="3">
    <source>
        <dbReference type="SAM" id="SignalP"/>
    </source>
</evidence>
<keyword evidence="6" id="KW-1185">Reference proteome</keyword>